<dbReference type="GO" id="GO:0000776">
    <property type="term" value="C:kinetochore"/>
    <property type="evidence" value="ECO:0007669"/>
    <property type="project" value="TreeGrafter"/>
</dbReference>
<dbReference type="GO" id="GO:0007059">
    <property type="term" value="P:chromosome segregation"/>
    <property type="evidence" value="ECO:0007669"/>
    <property type="project" value="TreeGrafter"/>
</dbReference>
<feature type="compositionally biased region" description="Pro residues" evidence="4">
    <location>
        <begin position="475"/>
        <end position="492"/>
    </location>
</feature>
<organism evidence="5 6">
    <name type="scientific">Mycena citricolor</name>
    <dbReference type="NCBI Taxonomy" id="2018698"/>
    <lineage>
        <taxon>Eukaryota</taxon>
        <taxon>Fungi</taxon>
        <taxon>Dikarya</taxon>
        <taxon>Basidiomycota</taxon>
        <taxon>Agaricomycotina</taxon>
        <taxon>Agaricomycetes</taxon>
        <taxon>Agaricomycetidae</taxon>
        <taxon>Agaricales</taxon>
        <taxon>Marasmiineae</taxon>
        <taxon>Mycenaceae</taxon>
        <taxon>Mycena</taxon>
    </lineage>
</organism>
<feature type="coiled-coil region" evidence="3">
    <location>
        <begin position="11"/>
        <end position="111"/>
    </location>
</feature>
<evidence type="ECO:0000256" key="4">
    <source>
        <dbReference type="SAM" id="MobiDB-lite"/>
    </source>
</evidence>
<dbReference type="EMBL" id="CAVNYO010000440">
    <property type="protein sequence ID" value="CAK5280571.1"/>
    <property type="molecule type" value="Genomic_DNA"/>
</dbReference>
<proteinExistence type="inferred from homology"/>
<dbReference type="AlphaFoldDB" id="A0AAD2K6W4"/>
<evidence type="ECO:0000256" key="3">
    <source>
        <dbReference type="SAM" id="Coils"/>
    </source>
</evidence>
<feature type="region of interest" description="Disordered" evidence="4">
    <location>
        <begin position="144"/>
        <end position="169"/>
    </location>
</feature>
<evidence type="ECO:0000256" key="1">
    <source>
        <dbReference type="ARBA" id="ARBA00007429"/>
    </source>
</evidence>
<protein>
    <recommendedName>
        <fullName evidence="7">NUDE domain-containing protein</fullName>
    </recommendedName>
</protein>
<comment type="caution">
    <text evidence="5">The sequence shown here is derived from an EMBL/GenBank/DDBJ whole genome shotgun (WGS) entry which is preliminary data.</text>
</comment>
<feature type="compositionally biased region" description="Low complexity" evidence="4">
    <location>
        <begin position="407"/>
        <end position="429"/>
    </location>
</feature>
<comment type="similarity">
    <text evidence="1">Belongs to the nudE family.</text>
</comment>
<feature type="compositionally biased region" description="Basic and acidic residues" evidence="4">
    <location>
        <begin position="324"/>
        <end position="333"/>
    </location>
</feature>
<dbReference type="GO" id="GO:0005871">
    <property type="term" value="C:kinesin complex"/>
    <property type="evidence" value="ECO:0007669"/>
    <property type="project" value="TreeGrafter"/>
</dbReference>
<dbReference type="PANTHER" id="PTHR10921">
    <property type="entry name" value="NUCLEAR DISTRIBUTION PROTEIN NUDE HOMOLOG 1"/>
    <property type="match status" value="1"/>
</dbReference>
<evidence type="ECO:0000313" key="5">
    <source>
        <dbReference type="EMBL" id="CAK5280571.1"/>
    </source>
</evidence>
<sequence length="554" mass="59027">MTLQTTHNTATTTLQRELDKLRQEHQQIKVQLRELEMGNDDLERNERAVSSSLADIEAKYSKALEEKIILEQEIIDKANLEEETQRLKDELRDANVEISILKDQLAAQTRRDFGSIAPSSRFSQATQQSEDDLLKTEAPDDLQLEDLTPSSSDSLPSASGGSAVEATPKAKVHSAFVGRSGAVPFRSHIATPPSSSGIARSTALPSLYSSSPRASPSFRPSTARNPSAVSTNSTSSTTSKSKGVQMVSEMRARVRNLEQKIHTRVPRLRMGSITRPSPASGTSTATNSTVGSTSSKTSVRTSWESLTSTSRRSGDPPKPTSDSDSDKIKKGRESAGWVLIMEDSPSPPKPKPGERRRPSSPLDPIPYRPAASTSMATGTPKPMSPTNPLNQSMLPTSGLRRPQSRLSSGSATISIPSSSSSSSRPSTPTFLPVPTAGLYAHQTTAGLTGLKRPTGSASTTPYAKRSSLGASTAAMPPPPLPKGRPMTMPPSVRPNSEQSDKTLPQLPGHANVTIRPAKSISSAALGQSRIGRPSSGRRSRGDDGPRPRSGSTAM</sequence>
<feature type="compositionally biased region" description="Low complexity" evidence="4">
    <location>
        <begin position="146"/>
        <end position="163"/>
    </location>
</feature>
<feature type="compositionally biased region" description="Low complexity" evidence="4">
    <location>
        <begin position="286"/>
        <end position="302"/>
    </location>
</feature>
<dbReference type="PANTHER" id="PTHR10921:SF1">
    <property type="entry name" value="NUCLEAR DISTRIBUTION PROTEIN NUDE HOMOLOG"/>
    <property type="match status" value="1"/>
</dbReference>
<dbReference type="Gene3D" id="6.10.250.1080">
    <property type="match status" value="1"/>
</dbReference>
<evidence type="ECO:0000256" key="2">
    <source>
        <dbReference type="ARBA" id="ARBA00023054"/>
    </source>
</evidence>
<feature type="compositionally biased region" description="Low complexity" evidence="4">
    <location>
        <begin position="230"/>
        <end position="242"/>
    </location>
</feature>
<name>A0AAD2K6W4_9AGAR</name>
<feature type="compositionally biased region" description="Basic and acidic residues" evidence="4">
    <location>
        <begin position="250"/>
        <end position="261"/>
    </location>
</feature>
<dbReference type="InterPro" id="IPR033494">
    <property type="entry name" value="NUDE"/>
</dbReference>
<dbReference type="GO" id="GO:0007020">
    <property type="term" value="P:microtubule nucleation"/>
    <property type="evidence" value="ECO:0007669"/>
    <property type="project" value="TreeGrafter"/>
</dbReference>
<evidence type="ECO:0000313" key="6">
    <source>
        <dbReference type="Proteomes" id="UP001295794"/>
    </source>
</evidence>
<feature type="compositionally biased region" description="Polar residues" evidence="4">
    <location>
        <begin position="384"/>
        <end position="395"/>
    </location>
</feature>
<feature type="compositionally biased region" description="Low complexity" evidence="4">
    <location>
        <begin position="207"/>
        <end position="221"/>
    </location>
</feature>
<dbReference type="GO" id="GO:0008017">
    <property type="term" value="F:microtubule binding"/>
    <property type="evidence" value="ECO:0007669"/>
    <property type="project" value="InterPro"/>
</dbReference>
<dbReference type="GO" id="GO:0000132">
    <property type="term" value="P:establishment of mitotic spindle orientation"/>
    <property type="evidence" value="ECO:0007669"/>
    <property type="project" value="TreeGrafter"/>
</dbReference>
<feature type="region of interest" description="Disordered" evidence="4">
    <location>
        <begin position="207"/>
        <end position="554"/>
    </location>
</feature>
<dbReference type="GO" id="GO:0051642">
    <property type="term" value="P:centrosome localization"/>
    <property type="evidence" value="ECO:0007669"/>
    <property type="project" value="TreeGrafter"/>
</dbReference>
<accession>A0AAD2K6W4</accession>
<keyword evidence="6" id="KW-1185">Reference proteome</keyword>
<gene>
    <name evidence="5" type="ORF">MYCIT1_LOCUS31076</name>
</gene>
<dbReference type="Proteomes" id="UP001295794">
    <property type="component" value="Unassembled WGS sequence"/>
</dbReference>
<dbReference type="GO" id="GO:0047496">
    <property type="term" value="P:vesicle transport along microtubule"/>
    <property type="evidence" value="ECO:0007669"/>
    <property type="project" value="TreeGrafter"/>
</dbReference>
<keyword evidence="2 3" id="KW-0175">Coiled coil</keyword>
<evidence type="ECO:0008006" key="7">
    <source>
        <dbReference type="Google" id="ProtNLM"/>
    </source>
</evidence>
<reference evidence="5" key="1">
    <citation type="submission" date="2023-11" db="EMBL/GenBank/DDBJ databases">
        <authorList>
            <person name="De Vega J J."/>
            <person name="De Vega J J."/>
        </authorList>
    </citation>
    <scope>NUCLEOTIDE SEQUENCE</scope>
</reference>
<feature type="compositionally biased region" description="Polar residues" evidence="4">
    <location>
        <begin position="274"/>
        <end position="285"/>
    </location>
</feature>